<name>A0AAX1J4C7_9MYCO</name>
<proteinExistence type="predicted"/>
<dbReference type="EMBL" id="BLKU01000005">
    <property type="protein sequence ID" value="GFG67789.1"/>
    <property type="molecule type" value="Genomic_DNA"/>
</dbReference>
<dbReference type="GO" id="GO:0016020">
    <property type="term" value="C:membrane"/>
    <property type="evidence" value="ECO:0007669"/>
    <property type="project" value="UniProtKB-SubCell"/>
</dbReference>
<dbReference type="Pfam" id="PF01699">
    <property type="entry name" value="Na_Ca_ex"/>
    <property type="match status" value="2"/>
</dbReference>
<dbReference type="GO" id="GO:0055085">
    <property type="term" value="P:transmembrane transport"/>
    <property type="evidence" value="ECO:0007669"/>
    <property type="project" value="InterPro"/>
</dbReference>
<dbReference type="RefSeq" id="WP_085073949.1">
    <property type="nucleotide sequence ID" value="NZ_BLKU01000005.1"/>
</dbReference>
<sequence>MTEAAEPTADAPIAGRAAALRVAAAVVVAAPAVSFRVTGTILSPAVAMLVFGVGVLASVALLMWAAEAARADISGSLALALLSLVAILPEYAVDIFFAYSAGGRPEYAAYATANMTGANRLLIGVAWPLLVFVAIWALRRRGRGGDSGEPAGWLRGGVVLAAHRRIELWFLAAATIYALLIPLTGRLAWYDSVVLGALFGAYLWRIRGSAESEEELTGVAATVAAQPRLRRRILVGALFAAAAVIILSAAEPFGDSLVDAGGELGIDRFLLVQWLAPIASESPEVLVAITFALRARADDGMGALLAAKLNQWTLLIACLPIAFYLGGGEAAGLALDSRQTEEFVLTTAQTVLGVAILANLRLTGAKALLLLGLFAAQFALPDESARYVISGVYVVVAVVYLIAQRRDVLPLLAAVRRPKADEVTRTA</sequence>
<dbReference type="Gene3D" id="1.20.1420.30">
    <property type="entry name" value="NCX, central ion-binding region"/>
    <property type="match status" value="1"/>
</dbReference>
<dbReference type="Proteomes" id="UP000465306">
    <property type="component" value="Unassembled WGS sequence"/>
</dbReference>
<feature type="transmembrane region" description="Helical" evidence="5">
    <location>
        <begin position="41"/>
        <end position="65"/>
    </location>
</feature>
<feature type="transmembrane region" description="Helical" evidence="5">
    <location>
        <begin position="158"/>
        <end position="181"/>
    </location>
</feature>
<evidence type="ECO:0000313" key="9">
    <source>
        <dbReference type="Proteomes" id="UP000465306"/>
    </source>
</evidence>
<gene>
    <name evidence="8" type="ORF">I2456_17440</name>
    <name evidence="7" type="ORF">MKUB_52790</name>
</gene>
<evidence type="ECO:0000256" key="1">
    <source>
        <dbReference type="ARBA" id="ARBA00004141"/>
    </source>
</evidence>
<dbReference type="EMBL" id="CP065047">
    <property type="protein sequence ID" value="QPI36304.1"/>
    <property type="molecule type" value="Genomic_DNA"/>
</dbReference>
<organism evidence="8 10">
    <name type="scientific">Mycobacterium kubicae</name>
    <dbReference type="NCBI Taxonomy" id="120959"/>
    <lineage>
        <taxon>Bacteria</taxon>
        <taxon>Bacillati</taxon>
        <taxon>Actinomycetota</taxon>
        <taxon>Actinomycetes</taxon>
        <taxon>Mycobacteriales</taxon>
        <taxon>Mycobacteriaceae</taxon>
        <taxon>Mycobacterium</taxon>
        <taxon>Mycobacterium simiae complex</taxon>
    </lineage>
</organism>
<dbReference type="Proteomes" id="UP000663583">
    <property type="component" value="Chromosome"/>
</dbReference>
<keyword evidence="3 5" id="KW-1133">Transmembrane helix</keyword>
<accession>A0AAX1J4C7</accession>
<dbReference type="InterPro" id="IPR044880">
    <property type="entry name" value="NCX_ion-bd_dom_sf"/>
</dbReference>
<evidence type="ECO:0000256" key="5">
    <source>
        <dbReference type="SAM" id="Phobius"/>
    </source>
</evidence>
<feature type="domain" description="Sodium/calcium exchanger membrane region" evidence="6">
    <location>
        <begin position="45"/>
        <end position="204"/>
    </location>
</feature>
<feature type="transmembrane region" description="Helical" evidence="5">
    <location>
        <begin position="233"/>
        <end position="250"/>
    </location>
</feature>
<feature type="transmembrane region" description="Helical" evidence="5">
    <location>
        <begin position="121"/>
        <end position="138"/>
    </location>
</feature>
<feature type="transmembrane region" description="Helical" evidence="5">
    <location>
        <begin position="314"/>
        <end position="335"/>
    </location>
</feature>
<evidence type="ECO:0000256" key="3">
    <source>
        <dbReference type="ARBA" id="ARBA00022989"/>
    </source>
</evidence>
<keyword evidence="4 5" id="KW-0472">Membrane</keyword>
<keyword evidence="2 5" id="KW-0812">Transmembrane</keyword>
<feature type="transmembrane region" description="Helical" evidence="5">
    <location>
        <begin position="387"/>
        <end position="403"/>
    </location>
</feature>
<reference evidence="7" key="2">
    <citation type="submission" date="2020-02" db="EMBL/GenBank/DDBJ databases">
        <authorList>
            <person name="Matsumoto Y."/>
            <person name="Kinjo T."/>
            <person name="Motooka D."/>
            <person name="Nabeya D."/>
            <person name="Jung N."/>
            <person name="Uechi K."/>
            <person name="Horii T."/>
            <person name="Iida T."/>
            <person name="Fujita J."/>
            <person name="Nakamura S."/>
        </authorList>
    </citation>
    <scope>NUCLEOTIDE SEQUENCE</scope>
    <source>
        <strain evidence="7">JCM 13573</strain>
    </source>
</reference>
<feature type="transmembrane region" description="Helical" evidence="5">
    <location>
        <begin position="77"/>
        <end position="101"/>
    </location>
</feature>
<evidence type="ECO:0000313" key="7">
    <source>
        <dbReference type="EMBL" id="GFG67789.1"/>
    </source>
</evidence>
<evidence type="ECO:0000313" key="10">
    <source>
        <dbReference type="Proteomes" id="UP000663583"/>
    </source>
</evidence>
<reference evidence="7 9" key="1">
    <citation type="journal article" date="2019" name="Emerg. Microbes Infect.">
        <title>Comprehensive subspecies identification of 175 nontuberculous mycobacteria species based on 7547 genomic profiles.</title>
        <authorList>
            <person name="Matsumoto Y."/>
            <person name="Kinjo T."/>
            <person name="Motooka D."/>
            <person name="Nabeya D."/>
            <person name="Jung N."/>
            <person name="Uechi K."/>
            <person name="Horii T."/>
            <person name="Iida T."/>
            <person name="Fujita J."/>
            <person name="Nakamura S."/>
        </authorList>
    </citation>
    <scope>NUCLEOTIDE SEQUENCE [LARGE SCALE GENOMIC DNA]</scope>
    <source>
        <strain evidence="7 9">JCM 13573</strain>
    </source>
</reference>
<keyword evidence="9" id="KW-1185">Reference proteome</keyword>
<feature type="transmembrane region" description="Helical" evidence="5">
    <location>
        <begin position="18"/>
        <end position="35"/>
    </location>
</feature>
<evidence type="ECO:0000313" key="8">
    <source>
        <dbReference type="EMBL" id="QPI36304.1"/>
    </source>
</evidence>
<feature type="domain" description="Sodium/calcium exchanger membrane region" evidence="6">
    <location>
        <begin position="237"/>
        <end position="376"/>
    </location>
</feature>
<evidence type="ECO:0000256" key="4">
    <source>
        <dbReference type="ARBA" id="ARBA00023136"/>
    </source>
</evidence>
<reference evidence="8" key="3">
    <citation type="submission" date="2020-11" db="EMBL/GenBank/DDBJ databases">
        <title>Intraspecies plasmid and genomic variation of Mycobacterium kubicae revealed by the complete genome sequences of two clinical isolates.</title>
        <authorList>
            <person name="Hendrix J.R."/>
            <person name="Epperson L.E."/>
            <person name="Honda J.R."/>
            <person name="Strong M."/>
        </authorList>
    </citation>
    <scope>NUCLEOTIDE SEQUENCE</scope>
    <source>
        <strain evidence="8">JCM 13573</strain>
    </source>
</reference>
<evidence type="ECO:0000256" key="2">
    <source>
        <dbReference type="ARBA" id="ARBA00022692"/>
    </source>
</evidence>
<comment type="subcellular location">
    <subcellularLocation>
        <location evidence="1">Membrane</location>
        <topology evidence="1">Multi-pass membrane protein</topology>
    </subcellularLocation>
</comment>
<dbReference type="KEGG" id="mku:I2456_17440"/>
<dbReference type="InterPro" id="IPR004837">
    <property type="entry name" value="NaCa_Exmemb"/>
</dbReference>
<protein>
    <submittedName>
        <fullName evidence="7">Sodium/calcium exchanger family protein</fullName>
    </submittedName>
    <submittedName>
        <fullName evidence="8">Sodium:proton exchanger</fullName>
    </submittedName>
</protein>
<dbReference type="AlphaFoldDB" id="A0AAX1J4C7"/>
<evidence type="ECO:0000259" key="6">
    <source>
        <dbReference type="Pfam" id="PF01699"/>
    </source>
</evidence>